<reference evidence="4" key="1">
    <citation type="submission" date="2017-11" db="EMBL/GenBank/DDBJ databases">
        <authorList>
            <person name="Wibberg D."/>
        </authorList>
    </citation>
    <scope>NUCLEOTIDE SEQUENCE [LARGE SCALE GENOMIC DNA]</scope>
</reference>
<dbReference type="SUPFAM" id="SSF53720">
    <property type="entry name" value="ALDH-like"/>
    <property type="match status" value="1"/>
</dbReference>
<dbReference type="InterPro" id="IPR016160">
    <property type="entry name" value="Ald_DH_CS_CYS"/>
</dbReference>
<dbReference type="EC" id="1.1.1.257" evidence="3"/>
<dbReference type="GO" id="GO:0016620">
    <property type="term" value="F:oxidoreductase activity, acting on the aldehyde or oxo group of donors, NAD or NADP as acceptor"/>
    <property type="evidence" value="ECO:0007669"/>
    <property type="project" value="InterPro"/>
</dbReference>
<dbReference type="Proteomes" id="UP000235464">
    <property type="component" value="Chromosome I"/>
</dbReference>
<keyword evidence="4" id="KW-1185">Reference proteome</keyword>
<organism evidence="3 4">
    <name type="scientific">Streptomyces chartreusis NRRL 3882</name>
    <dbReference type="NCBI Taxonomy" id="1079985"/>
    <lineage>
        <taxon>Bacteria</taxon>
        <taxon>Bacillati</taxon>
        <taxon>Actinomycetota</taxon>
        <taxon>Actinomycetes</taxon>
        <taxon>Kitasatosporales</taxon>
        <taxon>Streptomycetaceae</taxon>
        <taxon>Streptomyces</taxon>
    </lineage>
</organism>
<dbReference type="InterPro" id="IPR050740">
    <property type="entry name" value="Aldehyde_DH_Superfamily"/>
</dbReference>
<protein>
    <submittedName>
        <fullName evidence="3">4-(Hydroxymethyl)benzenesulfonate dehydrogenase TsaD1</fullName>
        <ecNumber evidence="3">1.1.1.257</ecNumber>
    </submittedName>
</protein>
<evidence type="ECO:0000256" key="1">
    <source>
        <dbReference type="ARBA" id="ARBA00023002"/>
    </source>
</evidence>
<keyword evidence="1 3" id="KW-0560">Oxidoreductase</keyword>
<dbReference type="EMBL" id="LT963352">
    <property type="protein sequence ID" value="SOR77386.1"/>
    <property type="molecule type" value="Genomic_DNA"/>
</dbReference>
<accession>A0A2N9B235</accession>
<dbReference type="PROSITE" id="PS00070">
    <property type="entry name" value="ALDEHYDE_DEHYDR_CYS"/>
    <property type="match status" value="1"/>
</dbReference>
<dbReference type="PANTHER" id="PTHR43353:SF5">
    <property type="entry name" value="SUCCINATE-SEMIALDEHYDE DEHYDROGENASE, MITOCHONDRIAL"/>
    <property type="match status" value="1"/>
</dbReference>
<dbReference type="InterPro" id="IPR016162">
    <property type="entry name" value="Ald_DH_N"/>
</dbReference>
<dbReference type="GO" id="GO:0018462">
    <property type="term" value="F:4-(hydroxymethyl)benzenesulfonate dehydrogenase activity"/>
    <property type="evidence" value="ECO:0007669"/>
    <property type="project" value="UniProtKB-EC"/>
</dbReference>
<name>A0A2N9B235_STRCX</name>
<dbReference type="AlphaFoldDB" id="A0A2N9B235"/>
<dbReference type="InterPro" id="IPR016163">
    <property type="entry name" value="Ald_DH_C"/>
</dbReference>
<evidence type="ECO:0000259" key="2">
    <source>
        <dbReference type="Pfam" id="PF00171"/>
    </source>
</evidence>
<gene>
    <name evidence="3" type="primary">tsaD1</name>
    <name evidence="3" type="ORF">SCNRRL3882_0858</name>
</gene>
<dbReference type="InterPro" id="IPR016161">
    <property type="entry name" value="Ald_DH/histidinol_DH"/>
</dbReference>
<dbReference type="InterPro" id="IPR015590">
    <property type="entry name" value="Aldehyde_DH_dom"/>
</dbReference>
<dbReference type="Gene3D" id="3.40.309.10">
    <property type="entry name" value="Aldehyde Dehydrogenase, Chain A, domain 2"/>
    <property type="match status" value="1"/>
</dbReference>
<dbReference type="PANTHER" id="PTHR43353">
    <property type="entry name" value="SUCCINATE-SEMIALDEHYDE DEHYDROGENASE, MITOCHONDRIAL"/>
    <property type="match status" value="1"/>
</dbReference>
<evidence type="ECO:0000313" key="3">
    <source>
        <dbReference type="EMBL" id="SOR77386.1"/>
    </source>
</evidence>
<dbReference type="RefSeq" id="WP_010047317.1">
    <property type="nucleotide sequence ID" value="NZ_LT962942.1"/>
</dbReference>
<dbReference type="Gene3D" id="3.40.605.10">
    <property type="entry name" value="Aldehyde Dehydrogenase, Chain A, domain 1"/>
    <property type="match status" value="1"/>
</dbReference>
<evidence type="ECO:0000313" key="4">
    <source>
        <dbReference type="Proteomes" id="UP000235464"/>
    </source>
</evidence>
<feature type="domain" description="Aldehyde dehydrogenase" evidence="2">
    <location>
        <begin position="7"/>
        <end position="456"/>
    </location>
</feature>
<sequence>MNRDLGQTLDIENPRTGETLGEVVLLPERKISTVAWTAEDAFRVWRGVPVGERCARVLEMAGLLEQQAPRLAREFSREHGKTAAEAEAELARSVETLRWSAHAAVRVTGATPLSERAGAERTVEVDPVGPVLAIVSWNFPAVVLARKLGPALAMGCSVVIKAPEETPQVIAAFARAAADAGLPPGTVQVVHASAEVTQKLVGRPEFRLVSFTGSTKVGKAIAHTAAATLTQCVLELGGHAPVIVTADADLDRAVALLSQAKFSSAGQSCAAPSRFLIDRSVHDEFVEKFVRAAPLCDDERSAHGGSGTMGPLNNARRRDSVHALVQDAVEQGARIRTGGRLPDTPGYYYPATVLTDVPPQARILREEPFGPVAPVVAFDSAEEAVAMANATDFALSAYVFGETSRATALARRLDAGSVSVNCVGGAAPDAPLGGRAASGYGYEGGDEGLLAFGRLKVLQRATPTR</sequence>
<dbReference type="FunFam" id="3.40.605.10:FF:000063">
    <property type="entry name" value="Succinate-semialdehyde dehydrogenase, mitochondrial"/>
    <property type="match status" value="1"/>
</dbReference>
<proteinExistence type="predicted"/>
<dbReference type="Pfam" id="PF00171">
    <property type="entry name" value="Aldedh"/>
    <property type="match status" value="1"/>
</dbReference>